<dbReference type="Proteomes" id="UP000073492">
    <property type="component" value="Unassembled WGS sequence"/>
</dbReference>
<dbReference type="AlphaFoldDB" id="A0A139IVR7"/>
<sequence>MAGSYHKECPIHSYHAPESPTPSSSLQHLNNTGQQAKMMFGGLTFAALSLVAVVSATPTDPAPAPDPDPVSCPFNGTIGPNLLLANVTLPDGHFEINAWIYGLNWCSHANLISKNNNDICDLPPTGKNTAFEYLHAPLYNKFGARVKGCYANYDVLFENCNITETGSRTDYGGVVATFVSKDKASKYTYQCVQDSEYHGCVYNSQVEPFTEAKYEAFLTCGIAAEP</sequence>
<dbReference type="STRING" id="113226.A0A139IVR7"/>
<reference evidence="1 2" key="1">
    <citation type="submission" date="2015-07" db="EMBL/GenBank/DDBJ databases">
        <title>Comparative genomics of the Sigatoka disease complex on banana suggests a link between parallel evolutionary changes in Pseudocercospora fijiensis and Pseudocercospora eumusae and increased virulence on the banana host.</title>
        <authorList>
            <person name="Chang T.-C."/>
            <person name="Salvucci A."/>
            <person name="Crous P.W."/>
            <person name="Stergiopoulos I."/>
        </authorList>
    </citation>
    <scope>NUCLEOTIDE SEQUENCE [LARGE SCALE GENOMIC DNA]</scope>
    <source>
        <strain evidence="1 2">CBS 116634</strain>
    </source>
</reference>
<dbReference type="OrthoDB" id="3640773at2759"/>
<proteinExistence type="predicted"/>
<protein>
    <submittedName>
        <fullName evidence="1">Uncharacterized protein</fullName>
    </submittedName>
</protein>
<accession>A0A139IVR7</accession>
<evidence type="ECO:0000313" key="1">
    <source>
        <dbReference type="EMBL" id="KXT18837.1"/>
    </source>
</evidence>
<evidence type="ECO:0000313" key="2">
    <source>
        <dbReference type="Proteomes" id="UP000073492"/>
    </source>
</evidence>
<dbReference type="EMBL" id="LFZO01000003">
    <property type="protein sequence ID" value="KXT18837.1"/>
    <property type="molecule type" value="Genomic_DNA"/>
</dbReference>
<name>A0A139IVR7_9PEZI</name>
<gene>
    <name evidence="1" type="ORF">AC579_8204</name>
</gene>
<keyword evidence="2" id="KW-1185">Reference proteome</keyword>
<comment type="caution">
    <text evidence="1">The sequence shown here is derived from an EMBL/GenBank/DDBJ whole genome shotgun (WGS) entry which is preliminary data.</text>
</comment>
<organism evidence="1 2">
    <name type="scientific">Pseudocercospora musae</name>
    <dbReference type="NCBI Taxonomy" id="113226"/>
    <lineage>
        <taxon>Eukaryota</taxon>
        <taxon>Fungi</taxon>
        <taxon>Dikarya</taxon>
        <taxon>Ascomycota</taxon>
        <taxon>Pezizomycotina</taxon>
        <taxon>Dothideomycetes</taxon>
        <taxon>Dothideomycetidae</taxon>
        <taxon>Mycosphaerellales</taxon>
        <taxon>Mycosphaerellaceae</taxon>
        <taxon>Pseudocercospora</taxon>
    </lineage>
</organism>
<dbReference type="EMBL" id="LFZO01000003">
    <property type="protein sequence ID" value="KXT18836.1"/>
    <property type="molecule type" value="Genomic_DNA"/>
</dbReference>